<dbReference type="EMBL" id="AGNL01013088">
    <property type="protein sequence ID" value="EJK67449.1"/>
    <property type="molecule type" value="Genomic_DNA"/>
</dbReference>
<keyword evidence="8" id="KW-1185">Reference proteome</keyword>
<dbReference type="SMART" id="SM00671">
    <property type="entry name" value="SEL1"/>
    <property type="match status" value="3"/>
</dbReference>
<evidence type="ECO:0000256" key="2">
    <source>
        <dbReference type="ARBA" id="ARBA00022771"/>
    </source>
</evidence>
<evidence type="ECO:0000256" key="5">
    <source>
        <dbReference type="PROSITE-ProRule" id="PRU00134"/>
    </source>
</evidence>
<sequence length="318" mass="35014">MIRPFPPALPISVNMSCVPAVGKSDEACANCGKHGSGAAKLKICTACRVVKYCSVDCQKAHRKQHKRACKQRAAELEDERLYNQGHERPEGDSCPICALPIPPSVNEHSGFNACCMKRICLGCNLAAKKRGMAGCPFCRTPSPENEADVLVMVTARVEKKDPAAINFLGEQYCFGNFGLQMDMQRAVGLWTDAAELGSVEALFNLGTTYYFGKGVGNDETKAVEFYKKAAMKGNIGSRYQLGWIEGQRGNDDRAARHLVISAKMGDKDSVETIQNLFRDGIVTKEQYAEALKGYQDALKEMKSHDRDEAKQLGLFWVE</sequence>
<dbReference type="Pfam" id="PF08238">
    <property type="entry name" value="Sel1"/>
    <property type="match status" value="3"/>
</dbReference>
<name>K0SR12_THAOC</name>
<accession>K0SR12</accession>
<dbReference type="PANTHER" id="PTHR11102">
    <property type="entry name" value="SEL-1-LIKE PROTEIN"/>
    <property type="match status" value="1"/>
</dbReference>
<evidence type="ECO:0000259" key="6">
    <source>
        <dbReference type="PROSITE" id="PS50865"/>
    </source>
</evidence>
<dbReference type="SUPFAM" id="SSF144232">
    <property type="entry name" value="HIT/MYND zinc finger-like"/>
    <property type="match status" value="1"/>
</dbReference>
<dbReference type="SUPFAM" id="SSF81901">
    <property type="entry name" value="HCP-like"/>
    <property type="match status" value="1"/>
</dbReference>
<keyword evidence="2 5" id="KW-0863">Zinc-finger</keyword>
<dbReference type="InterPro" id="IPR002893">
    <property type="entry name" value="Znf_MYND"/>
</dbReference>
<evidence type="ECO:0000256" key="4">
    <source>
        <dbReference type="ARBA" id="ARBA00038101"/>
    </source>
</evidence>
<evidence type="ECO:0000256" key="3">
    <source>
        <dbReference type="ARBA" id="ARBA00022833"/>
    </source>
</evidence>
<dbReference type="PANTHER" id="PTHR11102:SF160">
    <property type="entry name" value="ERAD-ASSOCIATED E3 UBIQUITIN-PROTEIN LIGASE COMPONENT HRD3"/>
    <property type="match status" value="1"/>
</dbReference>
<evidence type="ECO:0000256" key="1">
    <source>
        <dbReference type="ARBA" id="ARBA00022723"/>
    </source>
</evidence>
<dbReference type="PROSITE" id="PS01360">
    <property type="entry name" value="ZF_MYND_1"/>
    <property type="match status" value="1"/>
</dbReference>
<organism evidence="7 8">
    <name type="scientific">Thalassiosira oceanica</name>
    <name type="common">Marine diatom</name>
    <dbReference type="NCBI Taxonomy" id="159749"/>
    <lineage>
        <taxon>Eukaryota</taxon>
        <taxon>Sar</taxon>
        <taxon>Stramenopiles</taxon>
        <taxon>Ochrophyta</taxon>
        <taxon>Bacillariophyta</taxon>
        <taxon>Coscinodiscophyceae</taxon>
        <taxon>Thalassiosirophycidae</taxon>
        <taxon>Thalassiosirales</taxon>
        <taxon>Thalassiosiraceae</taxon>
        <taxon>Thalassiosira</taxon>
    </lineage>
</organism>
<dbReference type="eggNOG" id="ENOG502SC8I">
    <property type="taxonomic scope" value="Eukaryota"/>
</dbReference>
<dbReference type="SUPFAM" id="SSF57850">
    <property type="entry name" value="RING/U-box"/>
    <property type="match status" value="1"/>
</dbReference>
<dbReference type="Gene3D" id="6.10.140.2220">
    <property type="match status" value="1"/>
</dbReference>
<dbReference type="AlphaFoldDB" id="K0SR12"/>
<dbReference type="InterPro" id="IPR006597">
    <property type="entry name" value="Sel1-like"/>
</dbReference>
<comment type="caution">
    <text evidence="7">The sequence shown here is derived from an EMBL/GenBank/DDBJ whole genome shotgun (WGS) entry which is preliminary data.</text>
</comment>
<gene>
    <name evidence="7" type="ORF">THAOC_11512</name>
</gene>
<comment type="similarity">
    <text evidence="4">Belongs to the sel-1 family.</text>
</comment>
<dbReference type="Proteomes" id="UP000266841">
    <property type="component" value="Unassembled WGS sequence"/>
</dbReference>
<dbReference type="InterPro" id="IPR011990">
    <property type="entry name" value="TPR-like_helical_dom_sf"/>
</dbReference>
<keyword evidence="3" id="KW-0862">Zinc</keyword>
<proteinExistence type="inferred from homology"/>
<dbReference type="InterPro" id="IPR050767">
    <property type="entry name" value="Sel1_AlgK"/>
</dbReference>
<dbReference type="GO" id="GO:0008270">
    <property type="term" value="F:zinc ion binding"/>
    <property type="evidence" value="ECO:0007669"/>
    <property type="project" value="UniProtKB-KW"/>
</dbReference>
<evidence type="ECO:0000313" key="7">
    <source>
        <dbReference type="EMBL" id="EJK67449.1"/>
    </source>
</evidence>
<keyword evidence="1" id="KW-0479">Metal-binding</keyword>
<dbReference type="Gene3D" id="1.25.40.10">
    <property type="entry name" value="Tetratricopeptide repeat domain"/>
    <property type="match status" value="1"/>
</dbReference>
<evidence type="ECO:0000313" key="8">
    <source>
        <dbReference type="Proteomes" id="UP000266841"/>
    </source>
</evidence>
<feature type="domain" description="MYND-type" evidence="6">
    <location>
        <begin position="28"/>
        <end position="69"/>
    </location>
</feature>
<dbReference type="OrthoDB" id="40126at2759"/>
<protein>
    <recommendedName>
        <fullName evidence="6">MYND-type domain-containing protein</fullName>
    </recommendedName>
</protein>
<dbReference type="PROSITE" id="PS50865">
    <property type="entry name" value="ZF_MYND_2"/>
    <property type="match status" value="1"/>
</dbReference>
<reference evidence="7 8" key="1">
    <citation type="journal article" date="2012" name="Genome Biol.">
        <title>Genome and low-iron response of an oceanic diatom adapted to chronic iron limitation.</title>
        <authorList>
            <person name="Lommer M."/>
            <person name="Specht M."/>
            <person name="Roy A.S."/>
            <person name="Kraemer L."/>
            <person name="Andreson R."/>
            <person name="Gutowska M.A."/>
            <person name="Wolf J."/>
            <person name="Bergner S.V."/>
            <person name="Schilhabel M.B."/>
            <person name="Klostermeier U.C."/>
            <person name="Beiko R.G."/>
            <person name="Rosenstiel P."/>
            <person name="Hippler M."/>
            <person name="Laroche J."/>
        </authorList>
    </citation>
    <scope>NUCLEOTIDE SEQUENCE [LARGE SCALE GENOMIC DNA]</scope>
    <source>
        <strain evidence="7 8">CCMP1005</strain>
    </source>
</reference>
<dbReference type="Pfam" id="PF01753">
    <property type="entry name" value="zf-MYND"/>
    <property type="match status" value="1"/>
</dbReference>